<keyword evidence="2" id="KW-1185">Reference proteome</keyword>
<evidence type="ECO:0000313" key="2">
    <source>
        <dbReference type="Proteomes" id="UP000005952"/>
    </source>
</evidence>
<protein>
    <submittedName>
        <fullName evidence="1">Uncharacterized protein</fullName>
    </submittedName>
</protein>
<accession>N0B5M5</accession>
<gene>
    <name evidence="1" type="ORF">HYPDE_33278</name>
</gene>
<dbReference type="EMBL" id="CP005587">
    <property type="protein sequence ID" value="AGK58328.1"/>
    <property type="molecule type" value="Genomic_DNA"/>
</dbReference>
<dbReference type="HOGENOM" id="CLU_2861703_0_0_5"/>
<reference evidence="1 2" key="1">
    <citation type="journal article" date="2013" name="Genome Announc.">
        <title>Genome sequences for three denitrifying bacterial strains isolated from a uranium- and nitrate-contaminated subsurface environment.</title>
        <authorList>
            <person name="Venkatramanan R."/>
            <person name="Prakash O."/>
            <person name="Woyke T."/>
            <person name="Chain P."/>
            <person name="Goodwin L.A."/>
            <person name="Watson D."/>
            <person name="Brooks S."/>
            <person name="Kostka J.E."/>
            <person name="Green S.J."/>
        </authorList>
    </citation>
    <scope>NUCLEOTIDE SEQUENCE [LARGE SCALE GENOMIC DNA]</scope>
    <source>
        <strain evidence="1 2">1NES1</strain>
    </source>
</reference>
<dbReference type="AlphaFoldDB" id="N0B5M5"/>
<name>N0B5M5_9HYPH</name>
<sequence length="64" mass="6263">MSAVPKSDFGAGDTGFSWTLSSVPAFGEAIGGSAGAAFAAEFTGTSFGGARIPPALLQASTSFM</sequence>
<proteinExistence type="predicted"/>
<dbReference type="KEGG" id="hdt:HYPDE_33278"/>
<organism evidence="1 2">
    <name type="scientific">Hyphomicrobium denitrificans 1NES1</name>
    <dbReference type="NCBI Taxonomy" id="670307"/>
    <lineage>
        <taxon>Bacteria</taxon>
        <taxon>Pseudomonadati</taxon>
        <taxon>Pseudomonadota</taxon>
        <taxon>Alphaproteobacteria</taxon>
        <taxon>Hyphomicrobiales</taxon>
        <taxon>Hyphomicrobiaceae</taxon>
        <taxon>Hyphomicrobium</taxon>
    </lineage>
</organism>
<dbReference type="Proteomes" id="UP000005952">
    <property type="component" value="Chromosome"/>
</dbReference>
<evidence type="ECO:0000313" key="1">
    <source>
        <dbReference type="EMBL" id="AGK58328.1"/>
    </source>
</evidence>